<organism evidence="2 3">
    <name type="scientific">Eumeta variegata</name>
    <name type="common">Bagworm moth</name>
    <name type="synonym">Eumeta japonica</name>
    <dbReference type="NCBI Taxonomy" id="151549"/>
    <lineage>
        <taxon>Eukaryota</taxon>
        <taxon>Metazoa</taxon>
        <taxon>Ecdysozoa</taxon>
        <taxon>Arthropoda</taxon>
        <taxon>Hexapoda</taxon>
        <taxon>Insecta</taxon>
        <taxon>Pterygota</taxon>
        <taxon>Neoptera</taxon>
        <taxon>Endopterygota</taxon>
        <taxon>Lepidoptera</taxon>
        <taxon>Glossata</taxon>
        <taxon>Ditrysia</taxon>
        <taxon>Tineoidea</taxon>
        <taxon>Psychidae</taxon>
        <taxon>Oiketicinae</taxon>
        <taxon>Eumeta</taxon>
    </lineage>
</organism>
<accession>A0A4C1ZE79</accession>
<comment type="caution">
    <text evidence="2">The sequence shown here is derived from an EMBL/GenBank/DDBJ whole genome shotgun (WGS) entry which is preliminary data.</text>
</comment>
<dbReference type="Proteomes" id="UP000299102">
    <property type="component" value="Unassembled WGS sequence"/>
</dbReference>
<protein>
    <submittedName>
        <fullName evidence="2">Uncharacterized protein</fullName>
    </submittedName>
</protein>
<keyword evidence="1" id="KW-1133">Transmembrane helix</keyword>
<name>A0A4C1ZE79_EUMVA</name>
<dbReference type="AlphaFoldDB" id="A0A4C1ZE79"/>
<reference evidence="2 3" key="1">
    <citation type="journal article" date="2019" name="Commun. Biol.">
        <title>The bagworm genome reveals a unique fibroin gene that provides high tensile strength.</title>
        <authorList>
            <person name="Kono N."/>
            <person name="Nakamura H."/>
            <person name="Ohtoshi R."/>
            <person name="Tomita M."/>
            <person name="Numata K."/>
            <person name="Arakawa K."/>
        </authorList>
    </citation>
    <scope>NUCLEOTIDE SEQUENCE [LARGE SCALE GENOMIC DNA]</scope>
</reference>
<evidence type="ECO:0000313" key="3">
    <source>
        <dbReference type="Proteomes" id="UP000299102"/>
    </source>
</evidence>
<evidence type="ECO:0000256" key="1">
    <source>
        <dbReference type="SAM" id="Phobius"/>
    </source>
</evidence>
<sequence length="113" mass="12453">MEAVGDKGVVGQRFSFIGPQRIETVYAADLSSLDARLHTEPSAGPRCRLRTTPLPRLRPHRNVSDLKSFLISILVPVLYPISIPVTISIIIPVPTVSTCARLEGGRHEVKRRS</sequence>
<keyword evidence="3" id="KW-1185">Reference proteome</keyword>
<keyword evidence="1" id="KW-0812">Transmembrane</keyword>
<feature type="transmembrane region" description="Helical" evidence="1">
    <location>
        <begin position="68"/>
        <end position="91"/>
    </location>
</feature>
<gene>
    <name evidence="2" type="ORF">EVAR_60698_1</name>
</gene>
<keyword evidence="1" id="KW-0472">Membrane</keyword>
<evidence type="ECO:0000313" key="2">
    <source>
        <dbReference type="EMBL" id="GBP84897.1"/>
    </source>
</evidence>
<proteinExistence type="predicted"/>
<dbReference type="EMBL" id="BGZK01001705">
    <property type="protein sequence ID" value="GBP84897.1"/>
    <property type="molecule type" value="Genomic_DNA"/>
</dbReference>